<evidence type="ECO:0000313" key="2">
    <source>
        <dbReference type="Proteomes" id="UP000193411"/>
    </source>
</evidence>
<gene>
    <name evidence="1" type="ORF">BCR44DRAFT_316997</name>
</gene>
<dbReference type="Proteomes" id="UP000193411">
    <property type="component" value="Unassembled WGS sequence"/>
</dbReference>
<name>A0A1Y2H610_9FUNG</name>
<dbReference type="EMBL" id="MCFL01000113">
    <property type="protein sequence ID" value="ORZ29998.1"/>
    <property type="molecule type" value="Genomic_DNA"/>
</dbReference>
<proteinExistence type="predicted"/>
<sequence length="390" mass="43107">MSVISRHASRQMPLSPARLMANGHRSFHYFAGCMSGSPSNIFKLLPSSDAKQLYEADIRPLVEPRWGRQNHRDFQSERTRMFISGFCAALDFVPVLAKVNRWSAAYMPGQIDVTSLPESYLKMREFPGAITPPQTVDTTIFKMAKLVAAKLQATGMSGTRNTDDGNMTYPTSIYHSLASLLAPVYSEFTGQICWRHPDASGSYYPESAMAHHLQSFFTGLLGTVRPVLMSCEVEYPCYKGWNFFRIIRGVADLAICMRTDRECGFQSETHAITSLVGELKSDPSIGSAFPRADTVDGCHDWDRRDQLSNVCNLVARAQANPASFGRVHHGRKETASVGLVVGQYAPSVAAESSACFRCGSVHGTQAVGRFCAVGELDRVAHFTMGRGWWH</sequence>
<reference evidence="1 2" key="1">
    <citation type="submission" date="2016-07" db="EMBL/GenBank/DDBJ databases">
        <title>Pervasive Adenine N6-methylation of Active Genes in Fungi.</title>
        <authorList>
            <consortium name="DOE Joint Genome Institute"/>
            <person name="Mondo S.J."/>
            <person name="Dannebaum R.O."/>
            <person name="Kuo R.C."/>
            <person name="Labutti K."/>
            <person name="Haridas S."/>
            <person name="Kuo A."/>
            <person name="Salamov A."/>
            <person name="Ahrendt S.R."/>
            <person name="Lipzen A."/>
            <person name="Sullivan W."/>
            <person name="Andreopoulos W.B."/>
            <person name="Clum A."/>
            <person name="Lindquist E."/>
            <person name="Daum C."/>
            <person name="Ramamoorthy G.K."/>
            <person name="Gryganskyi A."/>
            <person name="Culley D."/>
            <person name="Magnuson J.K."/>
            <person name="James T.Y."/>
            <person name="O'Malley M.A."/>
            <person name="Stajich J.E."/>
            <person name="Spatafora J.W."/>
            <person name="Visel A."/>
            <person name="Grigoriev I.V."/>
        </authorList>
    </citation>
    <scope>NUCLEOTIDE SEQUENCE [LARGE SCALE GENOMIC DNA]</scope>
    <source>
        <strain evidence="1 2">PL171</strain>
    </source>
</reference>
<organism evidence="1 2">
    <name type="scientific">Catenaria anguillulae PL171</name>
    <dbReference type="NCBI Taxonomy" id="765915"/>
    <lineage>
        <taxon>Eukaryota</taxon>
        <taxon>Fungi</taxon>
        <taxon>Fungi incertae sedis</taxon>
        <taxon>Blastocladiomycota</taxon>
        <taxon>Blastocladiomycetes</taxon>
        <taxon>Blastocladiales</taxon>
        <taxon>Catenariaceae</taxon>
        <taxon>Catenaria</taxon>
    </lineage>
</organism>
<protein>
    <submittedName>
        <fullName evidence="1">Uncharacterized protein</fullName>
    </submittedName>
</protein>
<evidence type="ECO:0000313" key="1">
    <source>
        <dbReference type="EMBL" id="ORZ29998.1"/>
    </source>
</evidence>
<dbReference type="AlphaFoldDB" id="A0A1Y2H610"/>
<accession>A0A1Y2H610</accession>
<keyword evidence="2" id="KW-1185">Reference proteome</keyword>
<comment type="caution">
    <text evidence="1">The sequence shown here is derived from an EMBL/GenBank/DDBJ whole genome shotgun (WGS) entry which is preliminary data.</text>
</comment>